<evidence type="ECO:0000256" key="1">
    <source>
        <dbReference type="SAM" id="MobiDB-lite"/>
    </source>
</evidence>
<feature type="region of interest" description="Disordered" evidence="1">
    <location>
        <begin position="202"/>
        <end position="231"/>
    </location>
</feature>
<gene>
    <name evidence="2" type="ORF">Ahy_B05g079079</name>
</gene>
<organism evidence="2 3">
    <name type="scientific">Arachis hypogaea</name>
    <name type="common">Peanut</name>
    <dbReference type="NCBI Taxonomy" id="3818"/>
    <lineage>
        <taxon>Eukaryota</taxon>
        <taxon>Viridiplantae</taxon>
        <taxon>Streptophyta</taxon>
        <taxon>Embryophyta</taxon>
        <taxon>Tracheophyta</taxon>
        <taxon>Spermatophyta</taxon>
        <taxon>Magnoliopsida</taxon>
        <taxon>eudicotyledons</taxon>
        <taxon>Gunneridae</taxon>
        <taxon>Pentapetalae</taxon>
        <taxon>rosids</taxon>
        <taxon>fabids</taxon>
        <taxon>Fabales</taxon>
        <taxon>Fabaceae</taxon>
        <taxon>Papilionoideae</taxon>
        <taxon>50 kb inversion clade</taxon>
        <taxon>dalbergioids sensu lato</taxon>
        <taxon>Dalbergieae</taxon>
        <taxon>Pterocarpus clade</taxon>
        <taxon>Arachis</taxon>
    </lineage>
</organism>
<dbReference type="EMBL" id="SDMP01000015">
    <property type="protein sequence ID" value="RYR10628.1"/>
    <property type="molecule type" value="Genomic_DNA"/>
</dbReference>
<comment type="caution">
    <text evidence="2">The sequence shown here is derived from an EMBL/GenBank/DDBJ whole genome shotgun (WGS) entry which is preliminary data.</text>
</comment>
<feature type="compositionally biased region" description="Acidic residues" evidence="1">
    <location>
        <begin position="202"/>
        <end position="217"/>
    </location>
</feature>
<protein>
    <submittedName>
        <fullName evidence="2">Uncharacterized protein</fullName>
    </submittedName>
</protein>
<proteinExistence type="predicted"/>
<keyword evidence="3" id="KW-1185">Reference proteome</keyword>
<sequence>MATEDSFLVLVHNKGMIKRKTRSEKKFTDKDLLSVFIRPFMSLVNFQNIVPQKLGTHGMKRIEKLYYRIPISVVRDRLKYNSFVIGSDEDLQVLFHCRRQFPKVRIPELLAKLVDVVSSSGESSRNHPSLPTVAASSSTPVIVSSSVSVITSGGDLVAFPSFAADLYHDEIAKLGTNMNTPVMILISGGVGKPDAVEDVLGDEDDVEPASIADDSDDDLGRSIPVGASGASSLGTQQYPPHFLTLDLDAMRPGDYRM</sequence>
<reference evidence="2 3" key="1">
    <citation type="submission" date="2019-01" db="EMBL/GenBank/DDBJ databases">
        <title>Sequencing of cultivated peanut Arachis hypogaea provides insights into genome evolution and oil improvement.</title>
        <authorList>
            <person name="Chen X."/>
        </authorList>
    </citation>
    <scope>NUCLEOTIDE SEQUENCE [LARGE SCALE GENOMIC DNA]</scope>
    <source>
        <strain evidence="3">cv. Fuhuasheng</strain>
        <tissue evidence="2">Leaves</tissue>
    </source>
</reference>
<dbReference type="AlphaFoldDB" id="A0A444Z932"/>
<dbReference type="Proteomes" id="UP000289738">
    <property type="component" value="Chromosome B05"/>
</dbReference>
<name>A0A444Z932_ARAHY</name>
<accession>A0A444Z932</accession>
<evidence type="ECO:0000313" key="2">
    <source>
        <dbReference type="EMBL" id="RYR10628.1"/>
    </source>
</evidence>
<evidence type="ECO:0000313" key="3">
    <source>
        <dbReference type="Proteomes" id="UP000289738"/>
    </source>
</evidence>